<dbReference type="InterPro" id="IPR007064">
    <property type="entry name" value="Nmd3_N"/>
</dbReference>
<dbReference type="InterPro" id="IPR039768">
    <property type="entry name" value="Nmd3"/>
</dbReference>
<dbReference type="GO" id="GO:0043023">
    <property type="term" value="F:ribosomal large subunit binding"/>
    <property type="evidence" value="ECO:0007669"/>
    <property type="project" value="InterPro"/>
</dbReference>
<comment type="caution">
    <text evidence="2">The sequence shown here is derived from an EMBL/GenBank/DDBJ whole genome shotgun (WGS) entry which is preliminary data.</text>
</comment>
<proteinExistence type="predicted"/>
<evidence type="ECO:0000313" key="2">
    <source>
        <dbReference type="EMBL" id="PWR74956.1"/>
    </source>
</evidence>
<sequence>MDLQQAICPKCGGPSPEGDICGKCRAGKMEWFRCDGRVILVRCPNCNSMRDKNGWNDCERSREDLEYDAALSAVHLHEDIRKPQLDIRLEENSKNRSFAHISVTGELYKEKVETACMVEILWQFDSCDRCSRYHGNYWQGVVQLRAEGRKATPEEQERAKRIAYLAEEELQLQGERLSFVTRMEEGREGLDIIVGTQTLGEQISRDITRKMGGRYSLHPTLVGEKEGKKLFRITYAVRLPRYTKGDIIFIRGTYGEILGAEGKTISYLDLASGIPRTVPVSTESRYIGSVRDGIPMLVVYQDGETLGLMEEESGKTEEVPVLSWRTINSGERVHIIRDEDKVLVV</sequence>
<keyword evidence="3" id="KW-1185">Reference proteome</keyword>
<evidence type="ECO:0000313" key="3">
    <source>
        <dbReference type="Proteomes" id="UP000245934"/>
    </source>
</evidence>
<evidence type="ECO:0000259" key="1">
    <source>
        <dbReference type="Pfam" id="PF04981"/>
    </source>
</evidence>
<dbReference type="Pfam" id="PF04981">
    <property type="entry name" value="NMD3"/>
    <property type="match status" value="1"/>
</dbReference>
<dbReference type="GO" id="GO:0005737">
    <property type="term" value="C:cytoplasm"/>
    <property type="evidence" value="ECO:0007669"/>
    <property type="project" value="TreeGrafter"/>
</dbReference>
<dbReference type="OrthoDB" id="15051at2157"/>
<organism evidence="2 3">
    <name type="scientific">Methanospirillum stamsii</name>
    <dbReference type="NCBI Taxonomy" id="1277351"/>
    <lineage>
        <taxon>Archaea</taxon>
        <taxon>Methanobacteriati</taxon>
        <taxon>Methanobacteriota</taxon>
        <taxon>Stenosarchaea group</taxon>
        <taxon>Methanomicrobia</taxon>
        <taxon>Methanomicrobiales</taxon>
        <taxon>Methanospirillaceae</taxon>
        <taxon>Methanospirillum</taxon>
    </lineage>
</organism>
<dbReference type="GeneID" id="97611169"/>
<protein>
    <submittedName>
        <fullName evidence="2">NMD protein affecting ribosome stability and mRNA decay</fullName>
    </submittedName>
</protein>
<name>A0A2V2NBF7_9EURY</name>
<dbReference type="RefSeq" id="WP_109940389.1">
    <property type="nucleotide sequence ID" value="NZ_CP176366.1"/>
</dbReference>
<dbReference type="Proteomes" id="UP000245934">
    <property type="component" value="Unassembled WGS sequence"/>
</dbReference>
<gene>
    <name evidence="2" type="ORF">DLD82_06940</name>
</gene>
<reference evidence="2 3" key="1">
    <citation type="submission" date="2018-05" db="EMBL/GenBank/DDBJ databases">
        <title>Draft genome of Methanospirillum stamsii Pt1.</title>
        <authorList>
            <person name="Dueholm M.S."/>
            <person name="Nielsen P.H."/>
            <person name="Bakmann L.F."/>
            <person name="Otzen D.E."/>
        </authorList>
    </citation>
    <scope>NUCLEOTIDE SEQUENCE [LARGE SCALE GENOMIC DNA]</scope>
    <source>
        <strain evidence="2 3">Pt1</strain>
    </source>
</reference>
<feature type="domain" description="Nmd3 N-terminal" evidence="1">
    <location>
        <begin position="8"/>
        <end position="239"/>
    </location>
</feature>
<dbReference type="EMBL" id="QGMZ01000014">
    <property type="protein sequence ID" value="PWR74956.1"/>
    <property type="molecule type" value="Genomic_DNA"/>
</dbReference>
<dbReference type="PANTHER" id="PTHR12746:SF2">
    <property type="entry name" value="60S RIBOSOMAL EXPORT PROTEIN NMD3"/>
    <property type="match status" value="1"/>
</dbReference>
<dbReference type="PANTHER" id="PTHR12746">
    <property type="entry name" value="NONSENSE-MEDIATED MRNA DECAY PROTEIN 3"/>
    <property type="match status" value="1"/>
</dbReference>
<dbReference type="AlphaFoldDB" id="A0A2V2NBF7"/>
<accession>A0A2V2NBF7</accession>